<dbReference type="PANTHER" id="PTHR21541:SF3">
    <property type="entry name" value="STRUCTURE-SPECIFIC ENDONUCLEASE SUBUNIT SLX4"/>
    <property type="match status" value="1"/>
</dbReference>
<feature type="region of interest" description="Disordered" evidence="8">
    <location>
        <begin position="1163"/>
        <end position="1203"/>
    </location>
</feature>
<feature type="region of interest" description="Disordered" evidence="8">
    <location>
        <begin position="1104"/>
        <end position="1123"/>
    </location>
</feature>
<feature type="compositionally biased region" description="Polar residues" evidence="8">
    <location>
        <begin position="1"/>
        <end position="21"/>
    </location>
</feature>
<feature type="compositionally biased region" description="Polar residues" evidence="8">
    <location>
        <begin position="1266"/>
        <end position="1287"/>
    </location>
</feature>
<feature type="domain" description="BTB" evidence="9">
    <location>
        <begin position="564"/>
        <end position="630"/>
    </location>
</feature>
<dbReference type="OrthoDB" id="1931232at2759"/>
<dbReference type="Pfam" id="PF00651">
    <property type="entry name" value="BTB"/>
    <property type="match status" value="1"/>
</dbReference>
<keyword evidence="6" id="KW-0539">Nucleus</keyword>
<evidence type="ECO:0000256" key="3">
    <source>
        <dbReference type="ARBA" id="ARBA00022763"/>
    </source>
</evidence>
<feature type="compositionally biased region" description="Low complexity" evidence="8">
    <location>
        <begin position="1485"/>
        <end position="1508"/>
    </location>
</feature>
<keyword evidence="4" id="KW-0233">DNA recombination</keyword>
<evidence type="ECO:0000256" key="2">
    <source>
        <dbReference type="ARBA" id="ARBA00006661"/>
    </source>
</evidence>
<dbReference type="InterPro" id="IPR018574">
    <property type="entry name" value="Structure-sp_endonuc_su_Slx4"/>
</dbReference>
<feature type="compositionally biased region" description="Basic residues" evidence="8">
    <location>
        <begin position="365"/>
        <end position="374"/>
    </location>
</feature>
<feature type="region of interest" description="Disordered" evidence="8">
    <location>
        <begin position="1597"/>
        <end position="1638"/>
    </location>
</feature>
<feature type="region of interest" description="Disordered" evidence="8">
    <location>
        <begin position="361"/>
        <end position="384"/>
    </location>
</feature>
<dbReference type="PROSITE" id="PS50097">
    <property type="entry name" value="BTB"/>
    <property type="match status" value="1"/>
</dbReference>
<dbReference type="CDD" id="cd22999">
    <property type="entry name" value="SAP_SLX4"/>
    <property type="match status" value="1"/>
</dbReference>
<evidence type="ECO:0000256" key="6">
    <source>
        <dbReference type="ARBA" id="ARBA00023242"/>
    </source>
</evidence>
<evidence type="ECO:0000259" key="9">
    <source>
        <dbReference type="PROSITE" id="PS50097"/>
    </source>
</evidence>
<evidence type="ECO:0000256" key="7">
    <source>
        <dbReference type="ARBA" id="ARBA00029496"/>
    </source>
</evidence>
<dbReference type="GO" id="GO:0000712">
    <property type="term" value="P:resolution of meiotic recombination intermediates"/>
    <property type="evidence" value="ECO:0007669"/>
    <property type="project" value="TreeGrafter"/>
</dbReference>
<proteinExistence type="inferred from homology"/>
<evidence type="ECO:0000256" key="8">
    <source>
        <dbReference type="SAM" id="MobiDB-lite"/>
    </source>
</evidence>
<dbReference type="Pfam" id="PF09494">
    <property type="entry name" value="Slx4"/>
    <property type="match status" value="1"/>
</dbReference>
<dbReference type="InParanoid" id="A0A2J7R8P2"/>
<name>A0A2J7R8P2_9NEOP</name>
<dbReference type="Proteomes" id="UP000235965">
    <property type="component" value="Unassembled WGS sequence"/>
</dbReference>
<feature type="region of interest" description="Disordered" evidence="8">
    <location>
        <begin position="1266"/>
        <end position="1312"/>
    </location>
</feature>
<evidence type="ECO:0000313" key="10">
    <source>
        <dbReference type="EMBL" id="PNF37207.1"/>
    </source>
</evidence>
<feature type="region of interest" description="Disordered" evidence="8">
    <location>
        <begin position="1480"/>
        <end position="1508"/>
    </location>
</feature>
<dbReference type="InterPro" id="IPR000210">
    <property type="entry name" value="BTB/POZ_dom"/>
</dbReference>
<dbReference type="STRING" id="105785.A0A2J7R8P2"/>
<feature type="region of interest" description="Disordered" evidence="8">
    <location>
        <begin position="1421"/>
        <end position="1468"/>
    </location>
</feature>
<reference evidence="10 11" key="1">
    <citation type="submission" date="2017-12" db="EMBL/GenBank/DDBJ databases">
        <title>Hemimetabolous genomes reveal molecular basis of termite eusociality.</title>
        <authorList>
            <person name="Harrison M.C."/>
            <person name="Jongepier E."/>
            <person name="Robertson H.M."/>
            <person name="Arning N."/>
            <person name="Bitard-Feildel T."/>
            <person name="Chao H."/>
            <person name="Childers C.P."/>
            <person name="Dinh H."/>
            <person name="Doddapaneni H."/>
            <person name="Dugan S."/>
            <person name="Gowin J."/>
            <person name="Greiner C."/>
            <person name="Han Y."/>
            <person name="Hu H."/>
            <person name="Hughes D.S.T."/>
            <person name="Huylmans A.-K."/>
            <person name="Kemena C."/>
            <person name="Kremer L.P.M."/>
            <person name="Lee S.L."/>
            <person name="Lopez-Ezquerra A."/>
            <person name="Mallet L."/>
            <person name="Monroy-Kuhn J.M."/>
            <person name="Moser A."/>
            <person name="Murali S.C."/>
            <person name="Muzny D.M."/>
            <person name="Otani S."/>
            <person name="Piulachs M.-D."/>
            <person name="Poelchau M."/>
            <person name="Qu J."/>
            <person name="Schaub F."/>
            <person name="Wada-Katsumata A."/>
            <person name="Worley K.C."/>
            <person name="Xie Q."/>
            <person name="Ylla G."/>
            <person name="Poulsen M."/>
            <person name="Gibbs R.A."/>
            <person name="Schal C."/>
            <person name="Richards S."/>
            <person name="Belles X."/>
            <person name="Korb J."/>
            <person name="Bornberg-Bauer E."/>
        </authorList>
    </citation>
    <scope>NUCLEOTIDE SEQUENCE [LARGE SCALE GENOMIC DNA]</scope>
    <source>
        <tissue evidence="10">Whole body</tissue>
    </source>
</reference>
<feature type="region of interest" description="Disordered" evidence="8">
    <location>
        <begin position="738"/>
        <end position="763"/>
    </location>
</feature>
<protein>
    <recommendedName>
        <fullName evidence="7">Structure-specific endonuclease subunit SLX4</fullName>
    </recommendedName>
</protein>
<dbReference type="InterPro" id="IPR011333">
    <property type="entry name" value="SKP1/BTB/POZ_sf"/>
</dbReference>
<comment type="subcellular location">
    <subcellularLocation>
        <location evidence="1">Nucleus</location>
    </subcellularLocation>
</comment>
<dbReference type="GO" id="GO:0033557">
    <property type="term" value="C:Slx1-Slx4 complex"/>
    <property type="evidence" value="ECO:0007669"/>
    <property type="project" value="InterPro"/>
</dbReference>
<keyword evidence="5" id="KW-0234">DNA repair</keyword>
<gene>
    <name evidence="10" type="ORF">B7P43_G00493</name>
</gene>
<feature type="region of interest" description="Disordered" evidence="8">
    <location>
        <begin position="1"/>
        <end position="28"/>
    </location>
</feature>
<feature type="region of interest" description="Disordered" evidence="8">
    <location>
        <begin position="275"/>
        <end position="301"/>
    </location>
</feature>
<dbReference type="PANTHER" id="PTHR21541">
    <property type="entry name" value="BTB POZ DOMAIN CONTAINING 12"/>
    <property type="match status" value="1"/>
</dbReference>
<dbReference type="GO" id="GO:0006281">
    <property type="term" value="P:DNA repair"/>
    <property type="evidence" value="ECO:0007669"/>
    <property type="project" value="UniProtKB-KW"/>
</dbReference>
<organism evidence="10 11">
    <name type="scientific">Cryptotermes secundus</name>
    <dbReference type="NCBI Taxonomy" id="105785"/>
    <lineage>
        <taxon>Eukaryota</taxon>
        <taxon>Metazoa</taxon>
        <taxon>Ecdysozoa</taxon>
        <taxon>Arthropoda</taxon>
        <taxon>Hexapoda</taxon>
        <taxon>Insecta</taxon>
        <taxon>Pterygota</taxon>
        <taxon>Neoptera</taxon>
        <taxon>Polyneoptera</taxon>
        <taxon>Dictyoptera</taxon>
        <taxon>Blattodea</taxon>
        <taxon>Blattoidea</taxon>
        <taxon>Termitoidae</taxon>
        <taxon>Kalotermitidae</taxon>
        <taxon>Cryptotermitinae</taxon>
        <taxon>Cryptotermes</taxon>
    </lineage>
</organism>
<keyword evidence="3" id="KW-0227">DNA damage</keyword>
<evidence type="ECO:0000256" key="5">
    <source>
        <dbReference type="ARBA" id="ARBA00023204"/>
    </source>
</evidence>
<sequence>MEQSNDNDFQLSKPNSQSYPKTRNKLSSKHRVKLHCKKKCDSALYSPVSSYYRRNTSRFVAECVETVHCEQDSVEPNNDGSIKNCMIFELNKHNSITIEHCSSGEQNVNHIVCCNSEPTSQMHKKPSNINNTNKPSLQSKTIEIIQGTDAERTAAPTNDEPVKECRRESVDVTECGSGLTNSANDNDCSDKNVCVSLGQLNNFTTDSVSACVPEVYTSIAGVTRRKFHCPLCWKTSDKNEAQVLHIKACALRHSVTTRQLLDAVELQERQAAEREALGLPDIPAAHTVKKQSSKKSGQNGSDSNLQLALALSASLQEAEEREQLQEENCLLEAGLGHEVVVQQKQILERFGFRSSRSAIQVPSSLRHKSAKKSKNSNPLLLSRTKEERERLLTEKVALVLMGEENSTPSVAVNILHNTQDVNTTESLRKYQNKSCTLWNMGSVSCPENEFQSYYVKELTKFISPHRVPVGAKLKHLSQIPGWIKTPERKSHIMAAEEDTSSPVRRVTLSQMEASPSRDTETAKLRETKTRQSFVGPMTDRSIDNSLARTLINNWKSFLNKKAMSDIIIYVEKEMEIPAHKLVLYVRCKAVLQDVVSEVSSKANKETLDMLLWVDVSYKAALAFLQFLYCGLTSKLLHLHEEDLLSVKKLSERYRVSELLHYLKSVKSGKGQVNKSKDASLNLSPCHNASYCKKQSALHASCSSDTSASSQAASSPKKEIHSKDTFQFLNLAAELTKKSTNSGTKNEFHDSAESRPCSSGSLSPDLFIDDLEEPHVKPVSQEGRNSMDCLLSMLGKPSLSQNNAQNSSLLMSSDKLAQSNAQISSTLMSDKLKQSNSQINSALMSSDKLSQYNTKTKFTPMSSDKLALSDTQITSVLSPLDKLSLTMRGVGTSLTLQKNVTCINDDVCIPDDLQISSSSQSHDDKCVTSGKGMVHVENVDDIENKCDLLPSILVPDHTCMSDSVASCSPRKIKGQRNLLDENSENSPTLSESQVYSVCVPLQDSWEKTVKVDSDFDGIDFLEHLLSDSDPGTSSVYVQREIKQRMDTKRKHPEIDAVSDHCRSSVKRICQSSTKDEIIETFSDKTECNEESDKLMKSENEVRATLDMTQSSSSESAEPQELMLSSPVQKTVVDTNMATEHSSTHAMKECPEFTVFSDLFKKSKENSTSHANDNSRETTVEDNATTVKQKGENAEDDGCMKSDDNMQNLDDWDKFDEMCNASVPHIFSQCLPQLISTQTTSQKPLELSISSNKHTILRHSNRRSLCLSSSHPESQIQGSVTNHSSSCTGSPVRKGKNISENVKEPPSLSHGKRSHKVNAVLENSFLAPLSESVFWRDENARTPAESLSNHSKTVNHRTPVQNQTDVIFSDKVTPPADYTAMKTPQLKKELRKYGLKPSLTRRQAKRMLRYIYDQLHPYITVSDSEDDLEQSGAESSPFKKPGSDTQVPRSPVRKPNVLGTSRSPLMRSEDCCHRGNLVRQERSTAFQSGADSDSDDLLSSQRSSSSSAMSVREEAFFEELGVCSHGDIPLSQDVQPTPNLAAAVHSFITDDPNLHQKVLLYEPVLLEQLHANLKANNLKLKMNELMDYLDEQCITFRTAQGQQSRQKKKMQETKRRNLTKRKGNSHDKKPTKSSALDSDS</sequence>
<dbReference type="EMBL" id="NEVH01006721">
    <property type="protein sequence ID" value="PNF37207.1"/>
    <property type="molecule type" value="Genomic_DNA"/>
</dbReference>
<dbReference type="SUPFAM" id="SSF54695">
    <property type="entry name" value="POZ domain"/>
    <property type="match status" value="1"/>
</dbReference>
<dbReference type="Gene3D" id="3.30.710.10">
    <property type="entry name" value="Potassium Channel Kv1.1, Chain A"/>
    <property type="match status" value="1"/>
</dbReference>
<dbReference type="GO" id="GO:0006260">
    <property type="term" value="P:DNA replication"/>
    <property type="evidence" value="ECO:0007669"/>
    <property type="project" value="InterPro"/>
</dbReference>
<evidence type="ECO:0000256" key="1">
    <source>
        <dbReference type="ARBA" id="ARBA00004123"/>
    </source>
</evidence>
<comment type="similarity">
    <text evidence="2">Belongs to the SLX4 family.</text>
</comment>
<keyword evidence="11" id="KW-1185">Reference proteome</keyword>
<comment type="caution">
    <text evidence="10">The sequence shown here is derived from an EMBL/GenBank/DDBJ whole genome shotgun (WGS) entry which is preliminary data.</text>
</comment>
<evidence type="ECO:0000256" key="4">
    <source>
        <dbReference type="ARBA" id="ARBA00023172"/>
    </source>
</evidence>
<feature type="compositionally biased region" description="Basic and acidic residues" evidence="8">
    <location>
        <begin position="1163"/>
        <end position="1177"/>
    </location>
</feature>
<accession>A0A2J7R8P2</accession>
<feature type="compositionally biased region" description="Basic and acidic residues" evidence="8">
    <location>
        <begin position="1187"/>
        <end position="1202"/>
    </location>
</feature>
<evidence type="ECO:0000313" key="11">
    <source>
        <dbReference type="Proteomes" id="UP000235965"/>
    </source>
</evidence>